<dbReference type="BioCyc" id="SESP1179773:BN6_RS40735-MONOMER"/>
<dbReference type="AlphaFoldDB" id="K0KFT9"/>
<dbReference type="eggNOG" id="ENOG5033U9M">
    <property type="taxonomic scope" value="Bacteria"/>
</dbReference>
<dbReference type="STRING" id="1179773.BN6_84040"/>
<feature type="transmembrane region" description="Helical" evidence="1">
    <location>
        <begin position="224"/>
        <end position="250"/>
    </location>
</feature>
<keyword evidence="1" id="KW-1133">Transmembrane helix</keyword>
<keyword evidence="3" id="KW-1185">Reference proteome</keyword>
<keyword evidence="1" id="KW-0472">Membrane</keyword>
<dbReference type="PATRIC" id="fig|1179773.3.peg.8486"/>
<dbReference type="RefSeq" id="WP_015105726.1">
    <property type="nucleotide sequence ID" value="NC_019673.1"/>
</dbReference>
<evidence type="ECO:0000256" key="1">
    <source>
        <dbReference type="SAM" id="Phobius"/>
    </source>
</evidence>
<sequence>MLLVTYLAAGAVLLFVLLPTAKAGRRFLARWGVPDADEAQSRHAARHLRERRLLYPVTFLLVPTDFLVLDVAPHLAPIGYLRYLLPVVVALVIAEALGALRGVRGPRAAALTRRGWRDLVPKWAVVVLLALAASAVLMSLLGLLAWRTRSVHSESGLVITAVAVGLAAVFGAVRLAVRRPVVADPLVDAALRARGARIAVGAGMALMAYLVFLAFTWAAHADVWGPILVGSQLLVLPAIPVALVGWVLVARLSGSAAYVREVRSA</sequence>
<feature type="transmembrane region" description="Helical" evidence="1">
    <location>
        <begin position="83"/>
        <end position="103"/>
    </location>
</feature>
<dbReference type="KEGG" id="sesp:BN6_84040"/>
<accession>K0KFT9</accession>
<feature type="transmembrane region" description="Helical" evidence="1">
    <location>
        <begin position="123"/>
        <end position="145"/>
    </location>
</feature>
<keyword evidence="1" id="KW-0812">Transmembrane</keyword>
<feature type="transmembrane region" description="Helical" evidence="1">
    <location>
        <begin position="198"/>
        <end position="218"/>
    </location>
</feature>
<dbReference type="OrthoDB" id="3693152at2"/>
<proteinExistence type="predicted"/>
<dbReference type="Proteomes" id="UP000006281">
    <property type="component" value="Chromosome"/>
</dbReference>
<protein>
    <submittedName>
        <fullName evidence="2">Putative secreted protein</fullName>
    </submittedName>
</protein>
<evidence type="ECO:0000313" key="2">
    <source>
        <dbReference type="EMBL" id="CCH35619.1"/>
    </source>
</evidence>
<gene>
    <name evidence="2" type="ordered locus">BN6_84040</name>
</gene>
<dbReference type="HOGENOM" id="CLU_939711_0_0_11"/>
<reference evidence="2 3" key="1">
    <citation type="journal article" date="2012" name="BMC Genomics">
        <title>Complete genome sequence of Saccharothrix espanaensis DSM 44229T and comparison to the other completely sequenced Pseudonocardiaceae.</title>
        <authorList>
            <person name="Strobel T."/>
            <person name="Al-Dilaimi A."/>
            <person name="Blom J."/>
            <person name="Gessner A."/>
            <person name="Kalinowski J."/>
            <person name="Luzhetska M."/>
            <person name="Puhler A."/>
            <person name="Szczepanowski R."/>
            <person name="Bechthold A."/>
            <person name="Ruckert C."/>
        </authorList>
    </citation>
    <scope>NUCLEOTIDE SEQUENCE [LARGE SCALE GENOMIC DNA]</scope>
    <source>
        <strain evidence="3">ATCC 51144 / DSM 44229 / JCM 9112 / NBRC 15066 / NRRL 15764</strain>
    </source>
</reference>
<feature type="transmembrane region" description="Helical" evidence="1">
    <location>
        <begin position="157"/>
        <end position="177"/>
    </location>
</feature>
<name>K0KFT9_SACES</name>
<evidence type="ECO:0000313" key="3">
    <source>
        <dbReference type="Proteomes" id="UP000006281"/>
    </source>
</evidence>
<dbReference type="EMBL" id="HE804045">
    <property type="protein sequence ID" value="CCH35619.1"/>
    <property type="molecule type" value="Genomic_DNA"/>
</dbReference>
<organism evidence="2 3">
    <name type="scientific">Saccharothrix espanaensis (strain ATCC 51144 / DSM 44229 / JCM 9112 / NBRC 15066 / NRRL 15764)</name>
    <dbReference type="NCBI Taxonomy" id="1179773"/>
    <lineage>
        <taxon>Bacteria</taxon>
        <taxon>Bacillati</taxon>
        <taxon>Actinomycetota</taxon>
        <taxon>Actinomycetes</taxon>
        <taxon>Pseudonocardiales</taxon>
        <taxon>Pseudonocardiaceae</taxon>
        <taxon>Saccharothrix</taxon>
    </lineage>
</organism>